<keyword evidence="1" id="KW-1133">Transmembrane helix</keyword>
<feature type="transmembrane region" description="Helical" evidence="1">
    <location>
        <begin position="118"/>
        <end position="141"/>
    </location>
</feature>
<evidence type="ECO:0000256" key="1">
    <source>
        <dbReference type="SAM" id="Phobius"/>
    </source>
</evidence>
<evidence type="ECO:0000313" key="2">
    <source>
        <dbReference type="EMBL" id="QLY80262.1"/>
    </source>
</evidence>
<feature type="transmembrane region" description="Helical" evidence="1">
    <location>
        <begin position="44"/>
        <end position="68"/>
    </location>
</feature>
<dbReference type="EMBL" id="CP059378">
    <property type="protein sequence ID" value="QLY80262.1"/>
    <property type="molecule type" value="Genomic_DNA"/>
</dbReference>
<gene>
    <name evidence="2" type="ORF">HZF06_01375</name>
</gene>
<feature type="transmembrane region" description="Helical" evidence="1">
    <location>
        <begin position="7"/>
        <end position="32"/>
    </location>
</feature>
<name>A0A7D6ZYA2_9CLOT</name>
<protein>
    <submittedName>
        <fullName evidence="2">DUF2975 domain-containing protein</fullName>
    </submittedName>
</protein>
<reference evidence="2 3" key="1">
    <citation type="submission" date="2020-07" db="EMBL/GenBank/DDBJ databases">
        <title>Electron transfer.</title>
        <authorList>
            <person name="Huang L."/>
            <person name="Liu X."/>
            <person name="Zhou S."/>
        </authorList>
    </citation>
    <scope>NUCLEOTIDE SEQUENCE [LARGE SCALE GENOMIC DNA]</scope>
    <source>
        <strain evidence="2 3">Lx1</strain>
    </source>
</reference>
<dbReference type="AlphaFoldDB" id="A0A7D6ZYA2"/>
<dbReference type="InterPro" id="IPR021354">
    <property type="entry name" value="DUF2975"/>
</dbReference>
<dbReference type="Proteomes" id="UP000512286">
    <property type="component" value="Chromosome"/>
</dbReference>
<sequence>MKRNSTFLLKVVSFVIVIPMVSLFILLLPWVMSGLAEVIPVSNYIKYLGFIGLYGAIIPFCFGIYQIIKLFNYMKNKVSSELYLETVKNIKYASITVSFLYVLGMPLLYLMADKDDSPGILLFGLIVFLVNCVSTILSAVFERRRHAF</sequence>
<keyword evidence="1" id="KW-0812">Transmembrane</keyword>
<dbReference type="KEGG" id="cint:HZF06_01375"/>
<evidence type="ECO:0000313" key="3">
    <source>
        <dbReference type="Proteomes" id="UP000512286"/>
    </source>
</evidence>
<accession>A0A7D6ZYA2</accession>
<organism evidence="2 3">
    <name type="scientific">Clostridium intestinale</name>
    <dbReference type="NCBI Taxonomy" id="36845"/>
    <lineage>
        <taxon>Bacteria</taxon>
        <taxon>Bacillati</taxon>
        <taxon>Bacillota</taxon>
        <taxon>Clostridia</taxon>
        <taxon>Eubacteriales</taxon>
        <taxon>Clostridiaceae</taxon>
        <taxon>Clostridium</taxon>
    </lineage>
</organism>
<dbReference type="RefSeq" id="WP_181602130.1">
    <property type="nucleotide sequence ID" value="NZ_CP059378.1"/>
</dbReference>
<dbReference type="Pfam" id="PF11188">
    <property type="entry name" value="DUF2975"/>
    <property type="match status" value="1"/>
</dbReference>
<keyword evidence="1" id="KW-0472">Membrane</keyword>
<proteinExistence type="predicted"/>
<feature type="transmembrane region" description="Helical" evidence="1">
    <location>
        <begin position="89"/>
        <end position="112"/>
    </location>
</feature>